<evidence type="ECO:0008006" key="3">
    <source>
        <dbReference type="Google" id="ProtNLM"/>
    </source>
</evidence>
<keyword evidence="2" id="KW-1185">Reference proteome</keyword>
<protein>
    <recommendedName>
        <fullName evidence="3">Transposase</fullName>
    </recommendedName>
</protein>
<evidence type="ECO:0000313" key="1">
    <source>
        <dbReference type="EMBL" id="OSJ37034.1"/>
    </source>
</evidence>
<dbReference type="EMBL" id="NAFK01000039">
    <property type="protein sequence ID" value="OSJ37034.1"/>
    <property type="molecule type" value="Genomic_DNA"/>
</dbReference>
<dbReference type="Proteomes" id="UP000193884">
    <property type="component" value="Unassembled WGS sequence"/>
</dbReference>
<feature type="non-terminal residue" evidence="1">
    <location>
        <position position="1"/>
    </location>
</feature>
<comment type="caution">
    <text evidence="1">The sequence shown here is derived from an EMBL/GenBank/DDBJ whole genome shotgun (WGS) entry which is preliminary data.</text>
</comment>
<accession>A0ABX3XBS5</accession>
<proteinExistence type="predicted"/>
<evidence type="ECO:0000313" key="2">
    <source>
        <dbReference type="Proteomes" id="UP000193884"/>
    </source>
</evidence>
<reference evidence="1 2" key="1">
    <citation type="submission" date="2017-03" db="EMBL/GenBank/DDBJ databases">
        <title>Whole genome sequences of fourteen strains of Bradyrhizobium canariense and one strain of Bradyrhizobium japonicum isolated from Lupinus (Papilionoideae: Genisteae) species in Algeria.</title>
        <authorList>
            <person name="Crovadore J."/>
            <person name="Chekireb D."/>
            <person name="Brachmann A."/>
            <person name="Chablais R."/>
            <person name="Cochard B."/>
            <person name="Lefort F."/>
        </authorList>
    </citation>
    <scope>NUCLEOTIDE SEQUENCE [LARGE SCALE GENOMIC DNA]</scope>
    <source>
        <strain evidence="1 2">UBMAN05</strain>
    </source>
</reference>
<sequence length="60" mass="6538">HDYNSHRPHSSLGYLTPAAYSANLTATCDRLRNPDQLRRSHVVHPAPNGVTSAETLISNG</sequence>
<name>A0ABX3XBS5_9BRAD</name>
<organism evidence="1 2">
    <name type="scientific">Bradyrhizobium canariense</name>
    <dbReference type="NCBI Taxonomy" id="255045"/>
    <lineage>
        <taxon>Bacteria</taxon>
        <taxon>Pseudomonadati</taxon>
        <taxon>Pseudomonadota</taxon>
        <taxon>Alphaproteobacteria</taxon>
        <taxon>Hyphomicrobiales</taxon>
        <taxon>Nitrobacteraceae</taxon>
        <taxon>Bradyrhizobium</taxon>
    </lineage>
</organism>
<gene>
    <name evidence="1" type="ORF">BST63_00175</name>
</gene>